<gene>
    <name evidence="3" type="ORF">ACFFH7_42325</name>
</gene>
<dbReference type="InterPro" id="IPR027417">
    <property type="entry name" value="P-loop_NTPase"/>
</dbReference>
<dbReference type="EMBL" id="JBHLUD010000015">
    <property type="protein sequence ID" value="MFC0548205.1"/>
    <property type="molecule type" value="Genomic_DNA"/>
</dbReference>
<keyword evidence="3" id="KW-0347">Helicase</keyword>
<evidence type="ECO:0000313" key="4">
    <source>
        <dbReference type="Proteomes" id="UP001589810"/>
    </source>
</evidence>
<sequence>MTDELREALAAVRFNFSEGPDNVWRTPKAHVDGLHARAEHRIRAGIDDAAASTGPNPIGLVLQGQKGIGKTHLLGAARRAVQQAGGYFFLVELTRAEAFWADVASAMRSELRQLNEDGELQITALLMRLCVRANVPDQVRRSLLNRTALTAESLRELVRHLLKVDERVVAEGSDTIRALALYASEHFAIGRQFLEGTAEAQHARRWGIPARAQDPRILVRDISRVLALTGPCVIAIDQLDTLVALGQDETDAETVTPALKLEVAHIADGLMQLRETTRRTMSIVACLPNSWKTLHRIASDTVEDRFTETPILGSIVQPEVGRALVAKWLSVAYDRVGFVPPHPTWPIAPEAFGDAWIAHTPRELLKRVQSHAESCLFGEIRELTSFEDKPVEEAIEPPVRVGPPPDYLAEYDQKFAKLRSKATVVVADLKLTNEDDVMPGLLLAAVKSWITEVGNDAMEWKPDPAHGGGSLHVSLRRTVDEEQDIQELWAFRFIASAHGKTVLRRMRTARDAAQIRPGVTNRHLVLIQNGKQGWAGPQTKLELGELEAAGGRRVIITDEEVRTFSALKEMLADQSHQLMAWIVSRKPVSTTTFLRDILPEQGQGVSRQRETRPPPEKVAPVWPTAEPDETGPAVREEVVAEPADQVVPEEAAEPVAVKAAAGIVLDSVRIELESLRKHVMIFAGSGSGKTVLLRRMVEECALRGVSAIVLDPNNDLARMGDAWPEKPDGWGEGDEGRAKEYLANTEVVVWTPGRAGGRPLSFQPLPDFESVREDPDEFQAAVEAAVARLVPHAGLTGASKAAQRGKAVLREGLKYYARRGKRDLGGFVETLAELPDGVSQLNTAPAMAADLAETLRAAMVNDPLLGGNGTPTDPELLLTPTEGKRARISVISFVGLPADEQRQGFVSQLQLEVFAWAKRNPAVDRPLGGLIVMDEAQTIAPSGNLTASTQSTILLASQARKYGLGLILATQAPKGVHNQVVGNATTQFFGRLNSPAQIAAATEMARAKGSTVADISKLERGQFYATGDTFAFRRIRTPLCLSHHPPSPLRLEEVLDRARKEH</sequence>
<dbReference type="PANTHER" id="PTHR42957">
    <property type="entry name" value="HELICASE MJ1565-RELATED"/>
    <property type="match status" value="1"/>
</dbReference>
<dbReference type="Proteomes" id="UP001589810">
    <property type="component" value="Unassembled WGS sequence"/>
</dbReference>
<dbReference type="Gene3D" id="3.40.50.300">
    <property type="entry name" value="P-loop containing nucleotide triphosphate hydrolases"/>
    <property type="match status" value="2"/>
</dbReference>
<dbReference type="SUPFAM" id="SSF52540">
    <property type="entry name" value="P-loop containing nucleoside triphosphate hydrolases"/>
    <property type="match status" value="1"/>
</dbReference>
<evidence type="ECO:0000256" key="1">
    <source>
        <dbReference type="SAM" id="MobiDB-lite"/>
    </source>
</evidence>
<dbReference type="GO" id="GO:0004386">
    <property type="term" value="F:helicase activity"/>
    <property type="evidence" value="ECO:0007669"/>
    <property type="project" value="UniProtKB-KW"/>
</dbReference>
<reference evidence="3 4" key="1">
    <citation type="submission" date="2024-09" db="EMBL/GenBank/DDBJ databases">
        <authorList>
            <person name="Sun Q."/>
            <person name="Mori K."/>
        </authorList>
    </citation>
    <scope>NUCLEOTIDE SEQUENCE [LARGE SCALE GENOMIC DNA]</scope>
    <source>
        <strain evidence="3 4">TBRC 1432</strain>
    </source>
</reference>
<feature type="domain" description="AAA+ ATPase" evidence="2">
    <location>
        <begin position="56"/>
        <end position="312"/>
    </location>
</feature>
<evidence type="ECO:0000259" key="2">
    <source>
        <dbReference type="SMART" id="SM00382"/>
    </source>
</evidence>
<evidence type="ECO:0000313" key="3">
    <source>
        <dbReference type="EMBL" id="MFC0548205.1"/>
    </source>
</evidence>
<feature type="domain" description="AAA+ ATPase" evidence="2">
    <location>
        <begin position="675"/>
        <end position="1019"/>
    </location>
</feature>
<keyword evidence="3" id="KW-0378">Hydrolase</keyword>
<keyword evidence="3" id="KW-0547">Nucleotide-binding</keyword>
<accession>A0ABV6N829</accession>
<dbReference type="InterPro" id="IPR002789">
    <property type="entry name" value="HerA_central"/>
</dbReference>
<feature type="region of interest" description="Disordered" evidence="1">
    <location>
        <begin position="601"/>
        <end position="629"/>
    </location>
</feature>
<comment type="caution">
    <text evidence="3">The sequence shown here is derived from an EMBL/GenBank/DDBJ whole genome shotgun (WGS) entry which is preliminary data.</text>
</comment>
<proteinExistence type="predicted"/>
<dbReference type="RefSeq" id="WP_273937959.1">
    <property type="nucleotide sequence ID" value="NZ_CP097263.1"/>
</dbReference>
<dbReference type="InterPro" id="IPR003593">
    <property type="entry name" value="AAA+_ATPase"/>
</dbReference>
<name>A0ABV6N829_9PSEU</name>
<keyword evidence="4" id="KW-1185">Reference proteome</keyword>
<dbReference type="Pfam" id="PF01935">
    <property type="entry name" value="DUF87"/>
    <property type="match status" value="1"/>
</dbReference>
<dbReference type="PANTHER" id="PTHR42957:SF2">
    <property type="entry name" value="HELICASE HERA CENTRAL DOMAIN-CONTAINING PROTEIN"/>
    <property type="match status" value="1"/>
</dbReference>
<protein>
    <submittedName>
        <fullName evidence="3">Helicase HerA domain-containing protein</fullName>
    </submittedName>
</protein>
<dbReference type="InterPro" id="IPR008571">
    <property type="entry name" value="HerA-like"/>
</dbReference>
<organism evidence="3 4">
    <name type="scientific">Kutzneria chonburiensis</name>
    <dbReference type="NCBI Taxonomy" id="1483604"/>
    <lineage>
        <taxon>Bacteria</taxon>
        <taxon>Bacillati</taxon>
        <taxon>Actinomycetota</taxon>
        <taxon>Actinomycetes</taxon>
        <taxon>Pseudonocardiales</taxon>
        <taxon>Pseudonocardiaceae</taxon>
        <taxon>Kutzneria</taxon>
    </lineage>
</organism>
<keyword evidence="3" id="KW-0067">ATP-binding</keyword>
<dbReference type="SMART" id="SM00382">
    <property type="entry name" value="AAA"/>
    <property type="match status" value="2"/>
</dbReference>
<dbReference type="CDD" id="cd01127">
    <property type="entry name" value="TrwB_TraG_TraD_VirD4"/>
    <property type="match status" value="1"/>
</dbReference>